<dbReference type="AlphaFoldDB" id="A0A0A0KYK7"/>
<dbReference type="PANTHER" id="PTHR47125">
    <property type="entry name" value="ADENINE NUCLEOTIDE ALPHA HYDROLASES-LIKE SUPERFAMILY PROTEIN"/>
    <property type="match status" value="1"/>
</dbReference>
<reference evidence="2 3" key="3">
    <citation type="journal article" date="2010" name="BMC Genomics">
        <title>Transcriptome sequencing and comparative analysis of cucumber flowers with different sex types.</title>
        <authorList>
            <person name="Guo S."/>
            <person name="Zheng Y."/>
            <person name="Joung J.G."/>
            <person name="Liu S."/>
            <person name="Zhang Z."/>
            <person name="Crasta O.R."/>
            <person name="Sobral B.W."/>
            <person name="Xu Y."/>
            <person name="Huang S."/>
            <person name="Fei Z."/>
        </authorList>
    </citation>
    <scope>NUCLEOTIDE SEQUENCE [LARGE SCALE GENOMIC DNA]</scope>
    <source>
        <strain evidence="3">cv. 9930</strain>
    </source>
</reference>
<dbReference type="STRING" id="3659.A0A0A0KYK7"/>
<proteinExistence type="predicted"/>
<keyword evidence="3" id="KW-1185">Reference proteome</keyword>
<name>A0A0A0KYK7_CUCSA</name>
<dbReference type="EMBL" id="CM002925">
    <property type="protein sequence ID" value="KGN54573.1"/>
    <property type="molecule type" value="Genomic_DNA"/>
</dbReference>
<dbReference type="InterPro" id="IPR006016">
    <property type="entry name" value="UspA"/>
</dbReference>
<reference evidence="2 3" key="4">
    <citation type="journal article" date="2011" name="BMC Genomics">
        <title>RNA-Seq improves annotation of protein-coding genes in the cucumber genome.</title>
        <authorList>
            <person name="Li Z."/>
            <person name="Zhang Z."/>
            <person name="Yan P."/>
            <person name="Huang S."/>
            <person name="Fei Z."/>
            <person name="Lin K."/>
        </authorList>
    </citation>
    <scope>NUCLEOTIDE SEQUENCE [LARGE SCALE GENOMIC DNA]</scope>
    <source>
        <strain evidence="3">cv. 9930</strain>
    </source>
</reference>
<evidence type="ECO:0000259" key="1">
    <source>
        <dbReference type="Pfam" id="PF00582"/>
    </source>
</evidence>
<reference evidence="2 3" key="2">
    <citation type="journal article" date="2009" name="PLoS ONE">
        <title>An integrated genetic and cytogenetic map of the cucumber genome.</title>
        <authorList>
            <person name="Ren Y."/>
            <person name="Zhang Z."/>
            <person name="Liu J."/>
            <person name="Staub J.E."/>
            <person name="Han Y."/>
            <person name="Cheng Z."/>
            <person name="Li X."/>
            <person name="Lu J."/>
            <person name="Miao H."/>
            <person name="Kang H."/>
            <person name="Xie B."/>
            <person name="Gu X."/>
            <person name="Wang X."/>
            <person name="Du Y."/>
            <person name="Jin W."/>
            <person name="Huang S."/>
        </authorList>
    </citation>
    <scope>NUCLEOTIDE SEQUENCE [LARGE SCALE GENOMIC DNA]</scope>
    <source>
        <strain evidence="3">cv. 9930</strain>
    </source>
</reference>
<protein>
    <recommendedName>
        <fullName evidence="1">UspA domain-containing protein</fullName>
    </recommendedName>
</protein>
<dbReference type="eggNOG" id="ENOG502QQZK">
    <property type="taxonomic scope" value="Eukaryota"/>
</dbReference>
<dbReference type="InterPro" id="IPR014729">
    <property type="entry name" value="Rossmann-like_a/b/a_fold"/>
</dbReference>
<dbReference type="Gene3D" id="3.40.50.620">
    <property type="entry name" value="HUPs"/>
    <property type="match status" value="1"/>
</dbReference>
<dbReference type="PANTHER" id="PTHR47125:SF2">
    <property type="entry name" value="ADENINE NUCLEOTIDE ALPHA HYDROLASES-LIKE SUPERFAMILY PROTEIN"/>
    <property type="match status" value="1"/>
</dbReference>
<dbReference type="OrthoDB" id="672525at2759"/>
<accession>A0A0A0KYK7</accession>
<dbReference type="Proteomes" id="UP000029981">
    <property type="component" value="Chromosome 4"/>
</dbReference>
<dbReference type="KEGG" id="csv:101217745"/>
<gene>
    <name evidence="2" type="ORF">Csa_4G364040</name>
</gene>
<evidence type="ECO:0000313" key="2">
    <source>
        <dbReference type="EMBL" id="KGN54573.1"/>
    </source>
</evidence>
<dbReference type="Gramene" id="KGN54573">
    <property type="protein sequence ID" value="KGN54573"/>
    <property type="gene ID" value="Csa_4G364040"/>
</dbReference>
<dbReference type="OMA" id="NTRWQKD"/>
<dbReference type="SUPFAM" id="SSF52402">
    <property type="entry name" value="Adenine nucleotide alpha hydrolases-like"/>
    <property type="match status" value="1"/>
</dbReference>
<evidence type="ECO:0000313" key="3">
    <source>
        <dbReference type="Proteomes" id="UP000029981"/>
    </source>
</evidence>
<sequence length="170" mass="18797">MEGFERYGKKRVMVVVDHTSNSKHAMLWALTHVANKGDLVTLLHIVSHSTNRLSEMPSDSSSSSSFLANSLGYLCKASRPEVEVEALVIQGPKLETVLSQVKKLEASVLVVPQKKPSLFGCFCGTNSSEQLVEQCINHADCCTIGVRRQTNGMGGYLINTRWQKNFWLLA</sequence>
<reference evidence="2 3" key="1">
    <citation type="journal article" date="2009" name="Nat. Genet.">
        <title>The genome of the cucumber, Cucumis sativus L.</title>
        <authorList>
            <person name="Huang S."/>
            <person name="Li R."/>
            <person name="Zhang Z."/>
            <person name="Li L."/>
            <person name="Gu X."/>
            <person name="Fan W."/>
            <person name="Lucas W.J."/>
            <person name="Wang X."/>
            <person name="Xie B."/>
            <person name="Ni P."/>
            <person name="Ren Y."/>
            <person name="Zhu H."/>
            <person name="Li J."/>
            <person name="Lin K."/>
            <person name="Jin W."/>
            <person name="Fei Z."/>
            <person name="Li G."/>
            <person name="Staub J."/>
            <person name="Kilian A."/>
            <person name="van der Vossen E.A."/>
            <person name="Wu Y."/>
            <person name="Guo J."/>
            <person name="He J."/>
            <person name="Jia Z."/>
            <person name="Ren Y."/>
            <person name="Tian G."/>
            <person name="Lu Y."/>
            <person name="Ruan J."/>
            <person name="Qian W."/>
            <person name="Wang M."/>
            <person name="Huang Q."/>
            <person name="Li B."/>
            <person name="Xuan Z."/>
            <person name="Cao J."/>
            <person name="Asan"/>
            <person name="Wu Z."/>
            <person name="Zhang J."/>
            <person name="Cai Q."/>
            <person name="Bai Y."/>
            <person name="Zhao B."/>
            <person name="Han Y."/>
            <person name="Li Y."/>
            <person name="Li X."/>
            <person name="Wang S."/>
            <person name="Shi Q."/>
            <person name="Liu S."/>
            <person name="Cho W.K."/>
            <person name="Kim J.Y."/>
            <person name="Xu Y."/>
            <person name="Heller-Uszynska K."/>
            <person name="Miao H."/>
            <person name="Cheng Z."/>
            <person name="Zhang S."/>
            <person name="Wu J."/>
            <person name="Yang Y."/>
            <person name="Kang H."/>
            <person name="Li M."/>
            <person name="Liang H."/>
            <person name="Ren X."/>
            <person name="Shi Z."/>
            <person name="Wen M."/>
            <person name="Jian M."/>
            <person name="Yang H."/>
            <person name="Zhang G."/>
            <person name="Yang Z."/>
            <person name="Chen R."/>
            <person name="Liu S."/>
            <person name="Li J."/>
            <person name="Ma L."/>
            <person name="Liu H."/>
            <person name="Zhou Y."/>
            <person name="Zhao J."/>
            <person name="Fang X."/>
            <person name="Li G."/>
            <person name="Fang L."/>
            <person name="Li Y."/>
            <person name="Liu D."/>
            <person name="Zheng H."/>
            <person name="Zhang Y."/>
            <person name="Qin N."/>
            <person name="Li Z."/>
            <person name="Yang G."/>
            <person name="Yang S."/>
            <person name="Bolund L."/>
            <person name="Kristiansen K."/>
            <person name="Zheng H."/>
            <person name="Li S."/>
            <person name="Zhang X."/>
            <person name="Yang H."/>
            <person name="Wang J."/>
            <person name="Sun R."/>
            <person name="Zhang B."/>
            <person name="Jiang S."/>
            <person name="Wang J."/>
            <person name="Du Y."/>
            <person name="Li S."/>
        </authorList>
    </citation>
    <scope>NUCLEOTIDE SEQUENCE [LARGE SCALE GENOMIC DNA]</scope>
    <source>
        <strain evidence="3">cv. 9930</strain>
    </source>
</reference>
<dbReference type="Pfam" id="PF00582">
    <property type="entry name" value="Usp"/>
    <property type="match status" value="1"/>
</dbReference>
<dbReference type="CDD" id="cd00293">
    <property type="entry name" value="USP-like"/>
    <property type="match status" value="1"/>
</dbReference>
<organism evidence="2 3">
    <name type="scientific">Cucumis sativus</name>
    <name type="common">Cucumber</name>
    <dbReference type="NCBI Taxonomy" id="3659"/>
    <lineage>
        <taxon>Eukaryota</taxon>
        <taxon>Viridiplantae</taxon>
        <taxon>Streptophyta</taxon>
        <taxon>Embryophyta</taxon>
        <taxon>Tracheophyta</taxon>
        <taxon>Spermatophyta</taxon>
        <taxon>Magnoliopsida</taxon>
        <taxon>eudicotyledons</taxon>
        <taxon>Gunneridae</taxon>
        <taxon>Pentapetalae</taxon>
        <taxon>rosids</taxon>
        <taxon>fabids</taxon>
        <taxon>Cucurbitales</taxon>
        <taxon>Cucurbitaceae</taxon>
        <taxon>Benincaseae</taxon>
        <taxon>Cucumis</taxon>
    </lineage>
</organism>
<feature type="domain" description="UspA" evidence="1">
    <location>
        <begin position="10"/>
        <end position="134"/>
    </location>
</feature>